<evidence type="ECO:0000256" key="1">
    <source>
        <dbReference type="ARBA" id="ARBA00023015"/>
    </source>
</evidence>
<dbReference type="Proteomes" id="UP000307943">
    <property type="component" value="Unassembled WGS sequence"/>
</dbReference>
<accession>A0A5C4SYJ5</accession>
<keyword evidence="7" id="KW-1185">Reference proteome</keyword>
<dbReference type="OrthoDB" id="9807321at2"/>
<comment type="caution">
    <text evidence="6">The sequence shown here is derived from an EMBL/GenBank/DDBJ whole genome shotgun (WGS) entry which is preliminary data.</text>
</comment>
<dbReference type="InterPro" id="IPR018060">
    <property type="entry name" value="HTH_AraC"/>
</dbReference>
<dbReference type="PROSITE" id="PS00041">
    <property type="entry name" value="HTH_ARAC_FAMILY_1"/>
    <property type="match status" value="1"/>
</dbReference>
<proteinExistence type="predicted"/>
<dbReference type="Pfam" id="PF01497">
    <property type="entry name" value="Peripla_BP_2"/>
    <property type="match status" value="1"/>
</dbReference>
<evidence type="ECO:0000313" key="6">
    <source>
        <dbReference type="EMBL" id="TNJ61576.1"/>
    </source>
</evidence>
<dbReference type="InterPro" id="IPR037923">
    <property type="entry name" value="HTH-like"/>
</dbReference>
<evidence type="ECO:0000259" key="5">
    <source>
        <dbReference type="PROSITE" id="PS50983"/>
    </source>
</evidence>
<dbReference type="SUPFAM" id="SSF51215">
    <property type="entry name" value="Regulatory protein AraC"/>
    <property type="match status" value="1"/>
</dbReference>
<dbReference type="PROSITE" id="PS50983">
    <property type="entry name" value="FE_B12_PBP"/>
    <property type="match status" value="1"/>
</dbReference>
<name>A0A5C4SYJ5_9BACL</name>
<dbReference type="InterPro" id="IPR002491">
    <property type="entry name" value="ABC_transptr_periplasmic_BD"/>
</dbReference>
<dbReference type="EMBL" id="VDCQ01000073">
    <property type="protein sequence ID" value="TNJ61576.1"/>
    <property type="molecule type" value="Genomic_DNA"/>
</dbReference>
<sequence length="556" mass="63267">MYGILTENDYHTWVILSKRKGAGLMTRLNANERIMLLLTSIHIRQLAKGRTKRARNVPVPLLCYMLKGTGTLRIDHTLFRPKPDQLFFIAPGTVLEATSDSEDAEYFLLALEGVAFDAQLGQSPARIDYDKAYLPLAPGKIELNHTSPVPEKLFKLLESYRKLTSSGFLLNVRFQELLHCIVSGLNGNAEHAEPDDGIERSITYIHGRYMDKIKLETLSRIAGFTPTSYSREFKKLKGLSPFEYLNDFRIAQAKQMLGERNRSVKDVAASSGFANEFYFSRMFKRETGVPPTLYMKRKHTKVAVASCMRVQDNLHSLGLESVFATNCHRSKMIGVEDHRRLVAERIEQLRQAEPDLILCDQHHLPYVEQLKQIAPTVTFELVADWRAVHMRIAEVVGRENEAERDIKRMNAAIEQEGNRIRRRFGQETVTVMKLAHKLIRVQGTVRHPLNLLLYSELGLRPGACVPAYDAIVEFALDKFPDMGTDHLFIQHSIDPGDDRLFRPIRQAPQWHSTRAVSSGCTYSVPNWVAMSWSPHGRMQIIRELLGDATGFPLVQC</sequence>
<feature type="domain" description="HTH araC/xylS-type" evidence="4">
    <location>
        <begin position="199"/>
        <end position="297"/>
    </location>
</feature>
<reference evidence="6 7" key="1">
    <citation type="submission" date="2019-05" db="EMBL/GenBank/DDBJ databases">
        <title>We sequenced the genome of Paenibacillus hemerocallicola KCTC 33185 for further insight into its adaptation and study the phylogeny of Paenibacillus.</title>
        <authorList>
            <person name="Narsing Rao M.P."/>
        </authorList>
    </citation>
    <scope>NUCLEOTIDE SEQUENCE [LARGE SCALE GENOMIC DNA]</scope>
    <source>
        <strain evidence="6 7">KCTC 33185</strain>
    </source>
</reference>
<dbReference type="GO" id="GO:0003700">
    <property type="term" value="F:DNA-binding transcription factor activity"/>
    <property type="evidence" value="ECO:0007669"/>
    <property type="project" value="InterPro"/>
</dbReference>
<keyword evidence="2" id="KW-0238">DNA-binding</keyword>
<evidence type="ECO:0000313" key="7">
    <source>
        <dbReference type="Proteomes" id="UP000307943"/>
    </source>
</evidence>
<gene>
    <name evidence="6" type="ORF">FE784_34105</name>
</gene>
<dbReference type="PANTHER" id="PTHR43280">
    <property type="entry name" value="ARAC-FAMILY TRANSCRIPTIONAL REGULATOR"/>
    <property type="match status" value="1"/>
</dbReference>
<dbReference type="InterPro" id="IPR009057">
    <property type="entry name" value="Homeodomain-like_sf"/>
</dbReference>
<feature type="domain" description="Fe/B12 periplasmic-binding" evidence="5">
    <location>
        <begin position="302"/>
        <end position="552"/>
    </location>
</feature>
<dbReference type="Gene3D" id="3.40.50.1980">
    <property type="entry name" value="Nitrogenase molybdenum iron protein domain"/>
    <property type="match status" value="2"/>
</dbReference>
<dbReference type="Gene3D" id="1.10.10.60">
    <property type="entry name" value="Homeodomain-like"/>
    <property type="match status" value="2"/>
</dbReference>
<dbReference type="PANTHER" id="PTHR43280:SF28">
    <property type="entry name" value="HTH-TYPE TRANSCRIPTIONAL ACTIVATOR RHAS"/>
    <property type="match status" value="1"/>
</dbReference>
<dbReference type="Pfam" id="PF12833">
    <property type="entry name" value="HTH_18"/>
    <property type="match status" value="1"/>
</dbReference>
<protein>
    <submittedName>
        <fullName evidence="6">Helix-turn-helix domain-containing protein</fullName>
    </submittedName>
</protein>
<dbReference type="AlphaFoldDB" id="A0A5C4SYJ5"/>
<dbReference type="Pfam" id="PF02311">
    <property type="entry name" value="AraC_binding"/>
    <property type="match status" value="1"/>
</dbReference>
<evidence type="ECO:0000256" key="2">
    <source>
        <dbReference type="ARBA" id="ARBA00023125"/>
    </source>
</evidence>
<keyword evidence="1" id="KW-0805">Transcription regulation</keyword>
<dbReference type="SUPFAM" id="SSF46689">
    <property type="entry name" value="Homeodomain-like"/>
    <property type="match status" value="2"/>
</dbReference>
<organism evidence="6 7">
    <name type="scientific">Paenibacillus hemerocallicola</name>
    <dbReference type="NCBI Taxonomy" id="1172614"/>
    <lineage>
        <taxon>Bacteria</taxon>
        <taxon>Bacillati</taxon>
        <taxon>Bacillota</taxon>
        <taxon>Bacilli</taxon>
        <taxon>Bacillales</taxon>
        <taxon>Paenibacillaceae</taxon>
        <taxon>Paenibacillus</taxon>
    </lineage>
</organism>
<keyword evidence="3" id="KW-0804">Transcription</keyword>
<dbReference type="InterPro" id="IPR003313">
    <property type="entry name" value="AraC-bd"/>
</dbReference>
<dbReference type="SMART" id="SM00342">
    <property type="entry name" value="HTH_ARAC"/>
    <property type="match status" value="1"/>
</dbReference>
<dbReference type="PROSITE" id="PS01124">
    <property type="entry name" value="HTH_ARAC_FAMILY_2"/>
    <property type="match status" value="1"/>
</dbReference>
<dbReference type="SUPFAM" id="SSF53807">
    <property type="entry name" value="Helical backbone' metal receptor"/>
    <property type="match status" value="1"/>
</dbReference>
<dbReference type="InterPro" id="IPR018062">
    <property type="entry name" value="HTH_AraC-typ_CS"/>
</dbReference>
<evidence type="ECO:0000256" key="3">
    <source>
        <dbReference type="ARBA" id="ARBA00023163"/>
    </source>
</evidence>
<evidence type="ECO:0000259" key="4">
    <source>
        <dbReference type="PROSITE" id="PS01124"/>
    </source>
</evidence>
<dbReference type="GO" id="GO:0043565">
    <property type="term" value="F:sequence-specific DNA binding"/>
    <property type="evidence" value="ECO:0007669"/>
    <property type="project" value="InterPro"/>
</dbReference>